<dbReference type="EMBL" id="JBFOLJ010000011">
    <property type="protein sequence ID" value="KAL2493570.1"/>
    <property type="molecule type" value="Genomic_DNA"/>
</dbReference>
<dbReference type="PANTHER" id="PTHR47067:SF7">
    <property type="entry name" value="TPX2 (TARGETING PROTEIN FOR XKLP2) PROTEIN FAMILY"/>
    <property type="match status" value="1"/>
</dbReference>
<keyword evidence="3" id="KW-1185">Reference proteome</keyword>
<dbReference type="PANTHER" id="PTHR47067">
    <property type="entry name" value="TPX2 (TARGETING PROTEIN FOR XKLP2) PROTEIN FAMILY-RELATED"/>
    <property type="match status" value="1"/>
</dbReference>
<evidence type="ECO:0000256" key="1">
    <source>
        <dbReference type="SAM" id="MobiDB-lite"/>
    </source>
</evidence>
<dbReference type="AlphaFoldDB" id="A0ABD1RYQ2"/>
<feature type="region of interest" description="Disordered" evidence="1">
    <location>
        <begin position="235"/>
        <end position="263"/>
    </location>
</feature>
<sequence>MNQKSNASSGICLIVYQNDAAMWELWEMYTLNCAGRRFLLNLQNLGQHGGLRWSDSCLSLCFRLSNEAKQGNPMLALGESISFGRFMSESLSWEKWSTFSHKKYDDEAERYSQPGSVAQKKSFFEAHYKRITAQKAAALLEQANSVDEQKISDATVHDHNEEVENVESNEVESDKVDQKAPVTEKEALMESPVKKISINQVHNLENKDTVYGVISRKKRSALSLLKSWFLSKTSTVPRSENRSHSKSLIARQNNLQSPPLSTPVIVTVTEEREQKLKEKFNDEEMPKEKTRRKFIKKH</sequence>
<reference evidence="3" key="1">
    <citation type="submission" date="2024-07" db="EMBL/GenBank/DDBJ databases">
        <title>Two chromosome-level genome assemblies of Korean endemic species Abeliophyllum distichum and Forsythia ovata (Oleaceae).</title>
        <authorList>
            <person name="Jang H."/>
        </authorList>
    </citation>
    <scope>NUCLEOTIDE SEQUENCE [LARGE SCALE GENOMIC DNA]</scope>
</reference>
<feature type="compositionally biased region" description="Basic and acidic residues" evidence="1">
    <location>
        <begin position="276"/>
        <end position="288"/>
    </location>
</feature>
<feature type="compositionally biased region" description="Polar residues" evidence="1">
    <location>
        <begin position="250"/>
        <end position="259"/>
    </location>
</feature>
<comment type="caution">
    <text evidence="2">The sequence shown here is derived from an EMBL/GenBank/DDBJ whole genome shotgun (WGS) entry which is preliminary data.</text>
</comment>
<dbReference type="InterPro" id="IPR044216">
    <property type="entry name" value="WDL7"/>
</dbReference>
<gene>
    <name evidence="2" type="ORF">Fot_37327</name>
</gene>
<dbReference type="Proteomes" id="UP001604277">
    <property type="component" value="Unassembled WGS sequence"/>
</dbReference>
<proteinExistence type="predicted"/>
<accession>A0ABD1RYQ2</accession>
<feature type="compositionally biased region" description="Basic residues" evidence="1">
    <location>
        <begin position="289"/>
        <end position="298"/>
    </location>
</feature>
<protein>
    <recommendedName>
        <fullName evidence="4">Protein WVD2-like 7</fullName>
    </recommendedName>
</protein>
<feature type="region of interest" description="Disordered" evidence="1">
    <location>
        <begin position="276"/>
        <end position="298"/>
    </location>
</feature>
<evidence type="ECO:0008006" key="4">
    <source>
        <dbReference type="Google" id="ProtNLM"/>
    </source>
</evidence>
<evidence type="ECO:0000313" key="3">
    <source>
        <dbReference type="Proteomes" id="UP001604277"/>
    </source>
</evidence>
<name>A0ABD1RYQ2_9LAMI</name>
<evidence type="ECO:0000313" key="2">
    <source>
        <dbReference type="EMBL" id="KAL2493570.1"/>
    </source>
</evidence>
<organism evidence="2 3">
    <name type="scientific">Forsythia ovata</name>
    <dbReference type="NCBI Taxonomy" id="205694"/>
    <lineage>
        <taxon>Eukaryota</taxon>
        <taxon>Viridiplantae</taxon>
        <taxon>Streptophyta</taxon>
        <taxon>Embryophyta</taxon>
        <taxon>Tracheophyta</taxon>
        <taxon>Spermatophyta</taxon>
        <taxon>Magnoliopsida</taxon>
        <taxon>eudicotyledons</taxon>
        <taxon>Gunneridae</taxon>
        <taxon>Pentapetalae</taxon>
        <taxon>asterids</taxon>
        <taxon>lamiids</taxon>
        <taxon>Lamiales</taxon>
        <taxon>Oleaceae</taxon>
        <taxon>Forsythieae</taxon>
        <taxon>Forsythia</taxon>
    </lineage>
</organism>